<dbReference type="GO" id="GO:0010038">
    <property type="term" value="P:response to metal ion"/>
    <property type="evidence" value="ECO:0007669"/>
    <property type="project" value="InterPro"/>
</dbReference>
<dbReference type="PANTHER" id="PTHR23419:SF8">
    <property type="entry name" value="FI09726P"/>
    <property type="match status" value="1"/>
</dbReference>
<dbReference type="STRING" id="78915.A0A4P9XTI1"/>
<dbReference type="SUPFAM" id="SSF54913">
    <property type="entry name" value="GlnB-like"/>
    <property type="match status" value="1"/>
</dbReference>
<dbReference type="GO" id="GO:0005507">
    <property type="term" value="F:copper ion binding"/>
    <property type="evidence" value="ECO:0007669"/>
    <property type="project" value="TreeGrafter"/>
</dbReference>
<evidence type="ECO:0000313" key="2">
    <source>
        <dbReference type="EMBL" id="RKP09456.1"/>
    </source>
</evidence>
<dbReference type="InterPro" id="IPR004323">
    <property type="entry name" value="Ion_tolerance_CutA"/>
</dbReference>
<evidence type="ECO:0000313" key="3">
    <source>
        <dbReference type="Proteomes" id="UP000271241"/>
    </source>
</evidence>
<proteinExistence type="inferred from homology"/>
<dbReference type="InterPro" id="IPR015867">
    <property type="entry name" value="N-reg_PII/ATP_PRibTrfase_C"/>
</dbReference>
<dbReference type="Gene3D" id="3.30.70.120">
    <property type="match status" value="1"/>
</dbReference>
<comment type="similarity">
    <text evidence="1">Belongs to the CutA family.</text>
</comment>
<keyword evidence="3" id="KW-1185">Reference proteome</keyword>
<accession>A0A4P9XTI1</accession>
<reference evidence="3" key="1">
    <citation type="journal article" date="2018" name="Nat. Microbiol.">
        <title>Leveraging single-cell genomics to expand the fungal tree of life.</title>
        <authorList>
            <person name="Ahrendt S.R."/>
            <person name="Quandt C.A."/>
            <person name="Ciobanu D."/>
            <person name="Clum A."/>
            <person name="Salamov A."/>
            <person name="Andreopoulos B."/>
            <person name="Cheng J.F."/>
            <person name="Woyke T."/>
            <person name="Pelin A."/>
            <person name="Henrissat B."/>
            <person name="Reynolds N.K."/>
            <person name="Benny G.L."/>
            <person name="Smith M.E."/>
            <person name="James T.Y."/>
            <person name="Grigoriev I.V."/>
        </authorList>
    </citation>
    <scope>NUCLEOTIDE SEQUENCE [LARGE SCALE GENOMIC DNA]</scope>
    <source>
        <strain evidence="3">RSA 1356</strain>
    </source>
</reference>
<evidence type="ECO:0008006" key="4">
    <source>
        <dbReference type="Google" id="ProtNLM"/>
    </source>
</evidence>
<gene>
    <name evidence="2" type="ORF">THASP1DRAFT_28768</name>
</gene>
<dbReference type="Proteomes" id="UP000271241">
    <property type="component" value="Unassembled WGS sequence"/>
</dbReference>
<protein>
    <recommendedName>
        <fullName evidence="4">CutA1 divalent ion tolerance protein</fullName>
    </recommendedName>
</protein>
<dbReference type="OrthoDB" id="2017693at2759"/>
<dbReference type="Pfam" id="PF03091">
    <property type="entry name" value="CutA1"/>
    <property type="match status" value="1"/>
</dbReference>
<dbReference type="InterPro" id="IPR011322">
    <property type="entry name" value="N-reg_PII-like_a/b"/>
</dbReference>
<dbReference type="PANTHER" id="PTHR23419">
    <property type="entry name" value="DIVALENT CATION TOLERANCE CUTA-RELATED"/>
    <property type="match status" value="1"/>
</dbReference>
<sequence length="114" mass="12813">MSTPTVSASVVYVTCPDDSTTAKKLARGLLENKLIACANIVPKITSMYWWQDAIEEDTEVLLMMKTLDARVPQLTEYVREHHPYEVPEVIAVKIHDGSPAYLNWIHDNVKQSAA</sequence>
<dbReference type="EMBL" id="KZ992513">
    <property type="protein sequence ID" value="RKP09456.1"/>
    <property type="molecule type" value="Genomic_DNA"/>
</dbReference>
<name>A0A4P9XTI1_9FUNG</name>
<dbReference type="AlphaFoldDB" id="A0A4P9XTI1"/>
<evidence type="ECO:0000256" key="1">
    <source>
        <dbReference type="ARBA" id="ARBA00010169"/>
    </source>
</evidence>
<organism evidence="2 3">
    <name type="scientific">Thamnocephalis sphaerospora</name>
    <dbReference type="NCBI Taxonomy" id="78915"/>
    <lineage>
        <taxon>Eukaryota</taxon>
        <taxon>Fungi</taxon>
        <taxon>Fungi incertae sedis</taxon>
        <taxon>Zoopagomycota</taxon>
        <taxon>Zoopagomycotina</taxon>
        <taxon>Zoopagomycetes</taxon>
        <taxon>Zoopagales</taxon>
        <taxon>Sigmoideomycetaceae</taxon>
        <taxon>Thamnocephalis</taxon>
    </lineage>
</organism>